<evidence type="ECO:0000313" key="8">
    <source>
        <dbReference type="Proteomes" id="UP000324907"/>
    </source>
</evidence>
<evidence type="ECO:0000313" key="6">
    <source>
        <dbReference type="Proteomes" id="UP000322899"/>
    </source>
</evidence>
<reference evidence="6 7" key="1">
    <citation type="submission" date="2019-07" db="EMBL/GenBank/DDBJ databases">
        <title>Genomes of Cafeteria roenbergensis.</title>
        <authorList>
            <person name="Fischer M.G."/>
            <person name="Hackl T."/>
            <person name="Roman M."/>
        </authorList>
    </citation>
    <scope>NUCLEOTIDE SEQUENCE [LARGE SCALE GENOMIC DNA]</scope>
    <source>
        <strain evidence="2 7">BVI</strain>
        <strain evidence="3 9">Cflag</strain>
        <strain evidence="5 6">E4-10P</strain>
        <strain evidence="4 8">RCC970-E3</strain>
    </source>
</reference>
<evidence type="ECO:0000313" key="9">
    <source>
        <dbReference type="Proteomes" id="UP000325113"/>
    </source>
</evidence>
<keyword evidence="7" id="KW-1185">Reference proteome</keyword>
<evidence type="ECO:0000313" key="5">
    <source>
        <dbReference type="EMBL" id="KAA0174525.1"/>
    </source>
</evidence>
<evidence type="ECO:0000313" key="7">
    <source>
        <dbReference type="Proteomes" id="UP000323011"/>
    </source>
</evidence>
<accession>A0A5A8DIW5</accession>
<sequence>MAGSFSGFIPKLSASAELVWMGLKPFAAAGFAVLVGERMAAYKVSKAHHGHGHEHGHGHGHEHGHVAAASPVVPAAPVRLDR</sequence>
<feature type="region of interest" description="Disordered" evidence="1">
    <location>
        <begin position="45"/>
        <end position="73"/>
    </location>
</feature>
<gene>
    <name evidence="5" type="ORF">FNF27_03899</name>
    <name evidence="4" type="ORF">FNF28_00838</name>
    <name evidence="2" type="ORF">FNF29_01601</name>
    <name evidence="3" type="ORF">FNF31_02625</name>
</gene>
<evidence type="ECO:0000313" key="2">
    <source>
        <dbReference type="EMBL" id="KAA0155686.1"/>
    </source>
</evidence>
<evidence type="ECO:0000313" key="4">
    <source>
        <dbReference type="EMBL" id="KAA0171347.1"/>
    </source>
</evidence>
<protein>
    <submittedName>
        <fullName evidence="3">Uncharacterized protein</fullName>
    </submittedName>
</protein>
<dbReference type="Proteomes" id="UP000325113">
    <property type="component" value="Unassembled WGS sequence"/>
</dbReference>
<dbReference type="EMBL" id="VLTM01000020">
    <property type="protein sequence ID" value="KAA0163771.1"/>
    <property type="molecule type" value="Genomic_DNA"/>
</dbReference>
<feature type="compositionally biased region" description="Basic and acidic residues" evidence="1">
    <location>
        <begin position="53"/>
        <end position="65"/>
    </location>
</feature>
<proteinExistence type="predicted"/>
<name>A0A5A8DIW5_CAFRO</name>
<dbReference type="Proteomes" id="UP000322899">
    <property type="component" value="Unassembled WGS sequence"/>
</dbReference>
<dbReference type="Proteomes" id="UP000324907">
    <property type="component" value="Unassembled WGS sequence"/>
</dbReference>
<dbReference type="EMBL" id="VLTN01000006">
    <property type="protein sequence ID" value="KAA0155686.1"/>
    <property type="molecule type" value="Genomic_DNA"/>
</dbReference>
<evidence type="ECO:0000313" key="3">
    <source>
        <dbReference type="EMBL" id="KAA0163771.1"/>
    </source>
</evidence>
<organism evidence="3 9">
    <name type="scientific">Cafeteria roenbergensis</name>
    <name type="common">Marine flagellate</name>
    <dbReference type="NCBI Taxonomy" id="33653"/>
    <lineage>
        <taxon>Eukaryota</taxon>
        <taxon>Sar</taxon>
        <taxon>Stramenopiles</taxon>
        <taxon>Bigyra</taxon>
        <taxon>Opalozoa</taxon>
        <taxon>Bicosoecida</taxon>
        <taxon>Cafeteriaceae</taxon>
        <taxon>Cafeteria</taxon>
    </lineage>
</organism>
<dbReference type="EMBL" id="VLTO01000021">
    <property type="protein sequence ID" value="KAA0174525.1"/>
    <property type="molecule type" value="Genomic_DNA"/>
</dbReference>
<evidence type="ECO:0000256" key="1">
    <source>
        <dbReference type="SAM" id="MobiDB-lite"/>
    </source>
</evidence>
<dbReference type="AlphaFoldDB" id="A0A5A8DIW5"/>
<dbReference type="EMBL" id="VLTL01000007">
    <property type="protein sequence ID" value="KAA0171347.1"/>
    <property type="molecule type" value="Genomic_DNA"/>
</dbReference>
<dbReference type="Proteomes" id="UP000323011">
    <property type="component" value="Unassembled WGS sequence"/>
</dbReference>
<comment type="caution">
    <text evidence="3">The sequence shown here is derived from an EMBL/GenBank/DDBJ whole genome shotgun (WGS) entry which is preliminary data.</text>
</comment>